<feature type="domain" description="C2H2-type" evidence="17">
    <location>
        <begin position="1261"/>
        <end position="1289"/>
    </location>
</feature>
<feature type="region of interest" description="Disordered" evidence="16">
    <location>
        <begin position="2018"/>
        <end position="2046"/>
    </location>
</feature>
<feature type="domain" description="C2H2-type" evidence="17">
    <location>
        <begin position="432"/>
        <end position="460"/>
    </location>
</feature>
<feature type="domain" description="C2H2-type" evidence="17">
    <location>
        <begin position="1954"/>
        <end position="1982"/>
    </location>
</feature>
<feature type="region of interest" description="Disordered" evidence="16">
    <location>
        <begin position="1853"/>
        <end position="1920"/>
    </location>
</feature>
<feature type="binding site" evidence="14">
    <location>
        <position position="73"/>
    </location>
    <ligand>
        <name>Zn(2+)</name>
        <dbReference type="ChEBI" id="CHEBI:29105"/>
    </ligand>
</feature>
<feature type="binding site" evidence="14">
    <location>
        <position position="1704"/>
    </location>
    <ligand>
        <name>Zn(2+)</name>
        <dbReference type="ChEBI" id="CHEBI:29105"/>
    </ligand>
</feature>
<feature type="binding site" evidence="14">
    <location>
        <position position="552"/>
    </location>
    <ligand>
        <name>Zn(2+)</name>
        <dbReference type="ChEBI" id="CHEBI:29105"/>
    </ligand>
</feature>
<evidence type="ECO:0000256" key="3">
    <source>
        <dbReference type="ARBA" id="ARBA00022499"/>
    </source>
</evidence>
<evidence type="ECO:0000256" key="14">
    <source>
        <dbReference type="PROSITE-ProRule" id="PRU01263"/>
    </source>
</evidence>
<dbReference type="FunFam" id="3.30.160.60:FF:001016">
    <property type="entry name" value="zinc finger protein 850-like"/>
    <property type="match status" value="1"/>
</dbReference>
<feature type="domain" description="C2H2-type" evidence="17">
    <location>
        <begin position="1417"/>
        <end position="1441"/>
    </location>
</feature>
<feature type="binding site" evidence="14">
    <location>
        <position position="1654"/>
    </location>
    <ligand>
        <name>Zn(2+)</name>
        <dbReference type="ChEBI" id="CHEBI:29105"/>
    </ligand>
</feature>
<name>A0A0L0C279_LUCCU</name>
<accession>A0A0L0C279</accession>
<dbReference type="GO" id="GO:0003682">
    <property type="term" value="F:chromatin binding"/>
    <property type="evidence" value="ECO:0007669"/>
    <property type="project" value="UniProtKB-ARBA"/>
</dbReference>
<dbReference type="Pfam" id="PF16064">
    <property type="entry name" value="DUF4806"/>
    <property type="match status" value="1"/>
</dbReference>
<dbReference type="GO" id="GO:0000981">
    <property type="term" value="F:DNA-binding transcription factor activity, RNA polymerase II-specific"/>
    <property type="evidence" value="ECO:0007669"/>
    <property type="project" value="TreeGrafter"/>
</dbReference>
<feature type="domain" description="C2H2-type" evidence="17">
    <location>
        <begin position="899"/>
        <end position="926"/>
    </location>
</feature>
<dbReference type="GO" id="GO:0008270">
    <property type="term" value="F:zinc ion binding"/>
    <property type="evidence" value="ECO:0007669"/>
    <property type="project" value="UniProtKB-UniRule"/>
</dbReference>
<feature type="domain" description="C2H2-type" evidence="17">
    <location>
        <begin position="1361"/>
        <end position="1388"/>
    </location>
</feature>
<feature type="domain" description="C2H2-type" evidence="17">
    <location>
        <begin position="462"/>
        <end position="490"/>
    </location>
</feature>
<feature type="compositionally biased region" description="Basic and acidic residues" evidence="16">
    <location>
        <begin position="2028"/>
        <end position="2044"/>
    </location>
</feature>
<feature type="region of interest" description="Disordered" evidence="16">
    <location>
        <begin position="653"/>
        <end position="707"/>
    </location>
</feature>
<feature type="domain" description="C2H2-type" evidence="17">
    <location>
        <begin position="224"/>
        <end position="252"/>
    </location>
</feature>
<feature type="domain" description="C2H2-type" evidence="17">
    <location>
        <begin position="927"/>
        <end position="954"/>
    </location>
</feature>
<dbReference type="SMART" id="SM00614">
    <property type="entry name" value="ZnF_BED"/>
    <property type="match status" value="4"/>
</dbReference>
<dbReference type="EMBL" id="JRES01001097">
    <property type="protein sequence ID" value="KNC25534.1"/>
    <property type="molecule type" value="Genomic_DNA"/>
</dbReference>
<feature type="binding site" evidence="14">
    <location>
        <position position="497"/>
    </location>
    <ligand>
        <name>Zn(2+)</name>
        <dbReference type="ChEBI" id="CHEBI:29105"/>
    </ligand>
</feature>
<feature type="binding site" evidence="14">
    <location>
        <position position="1062"/>
    </location>
    <ligand>
        <name>Zn(2+)</name>
        <dbReference type="ChEBI" id="CHEBI:29105"/>
    </ligand>
</feature>
<feature type="domain" description="C2H2-type" evidence="17">
    <location>
        <begin position="1333"/>
        <end position="1360"/>
    </location>
</feature>
<dbReference type="FunFam" id="3.30.160.60:FF:002343">
    <property type="entry name" value="Zinc finger protein 33A"/>
    <property type="match status" value="3"/>
</dbReference>
<evidence type="ECO:0000256" key="11">
    <source>
        <dbReference type="ARBA" id="ARBA00023163"/>
    </source>
</evidence>
<feature type="coiled-coil region" evidence="15">
    <location>
        <begin position="1458"/>
        <end position="1485"/>
    </location>
</feature>
<feature type="domain" description="C2H2-type" evidence="17">
    <location>
        <begin position="955"/>
        <end position="982"/>
    </location>
</feature>
<feature type="binding site" evidence="14">
    <location>
        <position position="1012"/>
    </location>
    <ligand>
        <name>Zn(2+)</name>
        <dbReference type="ChEBI" id="CHEBI:29105"/>
    </ligand>
</feature>
<feature type="binding site" evidence="14">
    <location>
        <position position="14"/>
    </location>
    <ligand>
        <name>Zn(2+)</name>
        <dbReference type="ChEBI" id="CHEBI:29105"/>
    </ligand>
</feature>
<feature type="binding site" evidence="14">
    <location>
        <position position="500"/>
    </location>
    <ligand>
        <name>Zn(2+)</name>
        <dbReference type="ChEBI" id="CHEBI:29105"/>
    </ligand>
</feature>
<dbReference type="FunFam" id="3.30.160.60:FF:000512">
    <property type="entry name" value="zinc finger protein 197 isoform X1"/>
    <property type="match status" value="1"/>
</dbReference>
<feature type="domain" description="C2H2-type" evidence="17">
    <location>
        <begin position="354"/>
        <end position="382"/>
    </location>
</feature>
<dbReference type="SUPFAM" id="SSF57667">
    <property type="entry name" value="beta-beta-alpha zinc fingers"/>
    <property type="match status" value="14"/>
</dbReference>
<keyword evidence="4 14" id="KW-0479">Metal-binding</keyword>
<evidence type="ECO:0000256" key="1">
    <source>
        <dbReference type="ARBA" id="ARBA00004123"/>
    </source>
</evidence>
<evidence type="ECO:0000256" key="16">
    <source>
        <dbReference type="SAM" id="MobiDB-lite"/>
    </source>
</evidence>
<evidence type="ECO:0008006" key="21">
    <source>
        <dbReference type="Google" id="ProtNLM"/>
    </source>
</evidence>
<feature type="domain" description="ZAD" evidence="18">
    <location>
        <begin position="1007"/>
        <end position="1089"/>
    </location>
</feature>
<dbReference type="FunFam" id="3.30.160.60:FF:000765">
    <property type="entry name" value="Zinc finger 45-like"/>
    <property type="match status" value="1"/>
</dbReference>
<feature type="domain" description="C2H2-type" evidence="17">
    <location>
        <begin position="261"/>
        <end position="284"/>
    </location>
</feature>
<dbReference type="GO" id="GO:0042802">
    <property type="term" value="F:identical protein binding"/>
    <property type="evidence" value="ECO:0007669"/>
    <property type="project" value="UniProtKB-ARBA"/>
</dbReference>
<protein>
    <recommendedName>
        <fullName evidence="21">Zinc finger protein Xfin</fullName>
    </recommendedName>
</protein>
<feature type="domain" description="C2H2-type" evidence="17">
    <location>
        <begin position="768"/>
        <end position="796"/>
    </location>
</feature>
<dbReference type="Gene3D" id="3.40.1800.20">
    <property type="match status" value="1"/>
</dbReference>
<keyword evidence="11" id="KW-0804">Transcription</keyword>
<evidence type="ECO:0000259" key="18">
    <source>
        <dbReference type="PROSITE" id="PS51915"/>
    </source>
</evidence>
<feature type="binding site" evidence="14">
    <location>
        <position position="555"/>
    </location>
    <ligand>
        <name>Zn(2+)</name>
        <dbReference type="ChEBI" id="CHEBI:29105"/>
    </ligand>
</feature>
<comment type="subcellular location">
    <subcellularLocation>
        <location evidence="1">Nucleus</location>
    </subcellularLocation>
</comment>
<feature type="domain" description="C2H2-type" evidence="17">
    <location>
        <begin position="738"/>
        <end position="766"/>
    </location>
</feature>
<dbReference type="PROSITE" id="PS51915">
    <property type="entry name" value="ZAD"/>
    <property type="match status" value="4"/>
</dbReference>
<keyword evidence="7 14" id="KW-0862">Zinc</keyword>
<dbReference type="FunFam" id="3.30.160.60:FF:000145">
    <property type="entry name" value="Zinc finger protein 574"/>
    <property type="match status" value="1"/>
</dbReference>
<dbReference type="GO" id="GO:0030674">
    <property type="term" value="F:protein-macromolecule adaptor activity"/>
    <property type="evidence" value="ECO:0007669"/>
    <property type="project" value="UniProtKB-ARBA"/>
</dbReference>
<feature type="region of interest" description="Disordered" evidence="16">
    <location>
        <begin position="825"/>
        <end position="862"/>
    </location>
</feature>
<dbReference type="SMART" id="SM00355">
    <property type="entry name" value="ZnF_C2H2"/>
    <property type="match status" value="31"/>
</dbReference>
<dbReference type="GO" id="GO:0003690">
    <property type="term" value="F:double-stranded DNA binding"/>
    <property type="evidence" value="ECO:0007669"/>
    <property type="project" value="UniProtKB-ARBA"/>
</dbReference>
<dbReference type="FunFam" id="3.30.160.60:FF:000690">
    <property type="entry name" value="Zinc finger protein 354C"/>
    <property type="match status" value="1"/>
</dbReference>
<dbReference type="FunFam" id="3.30.160.60:FF:000446">
    <property type="entry name" value="Zinc finger protein"/>
    <property type="match status" value="1"/>
</dbReference>
<feature type="compositionally biased region" description="Basic and acidic residues" evidence="16">
    <location>
        <begin position="653"/>
        <end position="662"/>
    </location>
</feature>
<evidence type="ECO:0000259" key="17">
    <source>
        <dbReference type="PROSITE" id="PS50157"/>
    </source>
</evidence>
<dbReference type="GO" id="GO:0040029">
    <property type="term" value="P:epigenetic regulation of gene expression"/>
    <property type="evidence" value="ECO:0007669"/>
    <property type="project" value="UniProtKB-ARBA"/>
</dbReference>
<dbReference type="InterPro" id="IPR012934">
    <property type="entry name" value="Znf_AD"/>
</dbReference>
<keyword evidence="10" id="KW-0238">DNA-binding</keyword>
<dbReference type="InterPro" id="IPR036236">
    <property type="entry name" value="Znf_C2H2_sf"/>
</dbReference>
<evidence type="ECO:0000256" key="13">
    <source>
        <dbReference type="PROSITE-ProRule" id="PRU00042"/>
    </source>
</evidence>
<feature type="binding site" evidence="14">
    <location>
        <position position="1009"/>
    </location>
    <ligand>
        <name>Zn(2+)</name>
        <dbReference type="ChEBI" id="CHEBI:29105"/>
    </ligand>
</feature>
<evidence type="ECO:0000313" key="20">
    <source>
        <dbReference type="Proteomes" id="UP000037069"/>
    </source>
</evidence>
<feature type="binding site" evidence="14">
    <location>
        <position position="1701"/>
    </location>
    <ligand>
        <name>Zn(2+)</name>
        <dbReference type="ChEBI" id="CHEBI:29105"/>
    </ligand>
</feature>
<dbReference type="PANTHER" id="PTHR24394:SF29">
    <property type="entry name" value="MYONEURIN"/>
    <property type="match status" value="1"/>
</dbReference>
<evidence type="ECO:0000313" key="19">
    <source>
        <dbReference type="EMBL" id="KNC25534.1"/>
    </source>
</evidence>
<gene>
    <name evidence="19" type="ORF">FF38_12954</name>
</gene>
<sequence length="2206" mass="255986">MITQDPLEEYQQHCRTCYNSKNNLQLLKSLPESWTNQNEPKTYAELLTEVCQIDLTEAVTQSDLWPQFICLTCCEKLKSAYDFIQQTHKINKYLKTLSGQLQTKTEHFIEIPELDIPLDIKMEKDNDVELAVNVGVFQYNSLERKEDAVKTDIASSVDSLLEKVEAIKSDKVDTVDNDFDDRVKNESKTTQSLEVNNNNIEFQCDKCKIILPNALKLKRHVYQRHCPHCDMFFKKSSKLKYHILTRHTAKNNANIIIEKKFSCKKCLSKFKTSQQLRNHNYRMHMPSECIFLCSQCGQTFEESDEFKKHMLDEHDENVMVQQSFKLSCNKLQSMDYINKNLLKSPTNESTHQTLTCSECHKIFATVQKLNHHKRFNHVPEDKKLPCHICNMKFSRTYHLKRHLQNVHAPSTKGEIVKKDQNPKTIMDINTAMHCNQCGKIFYNSQKFSRHQRHAHVPDEKKFVCHMCGQKFGRSDHFRRHMRNLHQTDVKKLNKEQCRACYNSTKGLRLLTNLTKCSGEDQQQKSYAELLKEVANINIMEDLYREQMPHSICEICIRRLKTAHTFIQQTQEVNERLLAIAEQLETDKQLKCLQEPPVDIVVTDNIKAEKEEDIDYLGQFEPECFVELKIEEPDHKMAIDNSNEDVLSLKKDEETLKEEDDKSPLSTESDNENVKRNDQVGTKKVTKDSSDFLNDDKSVNNSDSDWKDDKVNVENTKVKKKTRTKCKKTSYNPDDDIAVPCEECNKIFNNSKALARHKRNTHIPEEQKCTCPLCGRRFSRSCNMYKHMRTFHGPDSVPLIRKPSTKARQFQCDKCERNYTKKSHLNLHIKEKHNNNEEGSEKQTSNGEDTAQAAEEDSVKKDKPKKRYEVRSLCSICGSSFASRTHLVVHMRRHTGERPFKCDLCDRAYPRPSELVCHRRIHTGEKPFKCKICDKAFRVWSKMSNHMRSHTDIRPYKCTQCERSFKYSKDLNIHFRIHTGERPYKCNVCGSTFTQTNKMNTTEKLQKQQCRTCYNATKGLKPLTDLTKCGGGSQQISYAELLADISNINIMEDFYNELPQFICEACQRKLKAAQAFIQQTHEVNERLISMLSNQKDTSTTEFTYLEEAPVQVKMEFEDSLPEPEAEQQWHDDLKDDEESAAGLESGVIEGNDGVDLEKQSNNMETQIEEIEKNKEEPPLETNTSDEDNVAVACKKCDKVFNNSKALTRHLRITHIPDDQKCSCPICFSKFTRACSMYTHMRTFHGSNTVPLVRKPLTQDRMFQCEKCPKNYTQKKYLDVHVKTKHTQTIEEKEESKEIMPKINRKPLCSICGSSFPNKTHLMVHMRRHTGERPFKCDLCERAFPRLVELTYHRRIHTGEKPFECKICGKTFRVSSKMTTHMRSHTDIRPYKCTQCERSFKYSKDLNIHFRIHTGERPYSCNVCGHTFTQSNSLKTHRIKLNHLEINSSNGVQNDITQMLALLNRKMDILTQNNEILKHQMRDIKNQNTLVLNVLSENTDAIEKSLNKNPRFLKIFPISTIEQLNEIEDNINEQNEKDYIASIRAIAGQRGLKKGLSDIMTPKLLVEFNVDGSHNKQRLLNYTKFVNVLFHGTYDENCTEKSFKCHLRDALKLVKNRYFKEKCISKDKSDNVAKEIAASKLSDTQDNLEKQQCRACYNANKGLKHLTKCIGGLQKKSYGELLREVSNINIMDEAYKELPQFICESCSRKLKASNAFIQQTHEVNERLMAMLMGREEINNHLDCLQEAQVDIQSCLEIKMEHDEAGAEPTAEEPCSVALKLEEPEDFSQINHHNVQELGGKKDNEDENNSLELITLKETNEAKTDINASEHQANEDILNVDTTRADDKTKPLTDLFLADEGNIDDNGTCNKNSDSEDEDYQDDLTDDMDWQKEQKTNSSNSKKDDKKKITKKSRKSEETTEDDDVAVPCNQCNKIFNNSKALARHQRTSHIPEEQKCTCPLCFRKFSRSCNMYTHMRTFHGPDTVPLIRKPSTQERIFQCDKCPRNYTKKKHLNIHIKNKHSQENEMTETNAEKSTEELKERVEETPVKPNKPKRYEVRSLCSICGSSFSSKTHLIVHMRRHTGERPFKCDLCERAYPRISELTCHRRIHTGEKPFACKICGKTFRVSSKMTTHMRSHTDIRPYKCTQCERSFKYSKDLSIHFRIHTGERPYCCNVCGSTFTQSNTLKAHRVKLGHMDSVVEMNTNNLV</sequence>
<dbReference type="Proteomes" id="UP000037069">
    <property type="component" value="Unassembled WGS sequence"/>
</dbReference>
<feature type="domain" description="C2H2-type" evidence="17">
    <location>
        <begin position="1995"/>
        <end position="2023"/>
    </location>
</feature>
<evidence type="ECO:0000256" key="7">
    <source>
        <dbReference type="ARBA" id="ARBA00022833"/>
    </source>
</evidence>
<feature type="compositionally biased region" description="Basic and acidic residues" evidence="16">
    <location>
        <begin position="684"/>
        <end position="707"/>
    </location>
</feature>
<dbReference type="FunFam" id="3.30.160.60:FF:000508">
    <property type="entry name" value="Myeloid zinc finger 1"/>
    <property type="match status" value="1"/>
</dbReference>
<dbReference type="FunFam" id="3.30.160.60:FF:000624">
    <property type="entry name" value="zinc finger protein 697"/>
    <property type="match status" value="1"/>
</dbReference>
<dbReference type="OrthoDB" id="8895262at2759"/>
<comment type="similarity">
    <text evidence="2">Belongs to the krueppel C2H2-type zinc-finger protein family.</text>
</comment>
<dbReference type="GO" id="GO:0000785">
    <property type="term" value="C:chromatin"/>
    <property type="evidence" value="ECO:0007669"/>
    <property type="project" value="UniProtKB-ARBA"/>
</dbReference>
<feature type="domain" description="C2H2-type" evidence="17">
    <location>
        <begin position="1389"/>
        <end position="1416"/>
    </location>
</feature>
<reference evidence="19 20" key="1">
    <citation type="journal article" date="2015" name="Nat. Commun.">
        <title>Lucilia cuprina genome unlocks parasitic fly biology to underpin future interventions.</title>
        <authorList>
            <person name="Anstead C.A."/>
            <person name="Korhonen P.K."/>
            <person name="Young N.D."/>
            <person name="Hall R.S."/>
            <person name="Jex A.R."/>
            <person name="Murali S.C."/>
            <person name="Hughes D.S."/>
            <person name="Lee S.F."/>
            <person name="Perry T."/>
            <person name="Stroehlein A.J."/>
            <person name="Ansell B.R."/>
            <person name="Breugelmans B."/>
            <person name="Hofmann A."/>
            <person name="Qu J."/>
            <person name="Dugan S."/>
            <person name="Lee S.L."/>
            <person name="Chao H."/>
            <person name="Dinh H."/>
            <person name="Han Y."/>
            <person name="Doddapaneni H.V."/>
            <person name="Worley K.C."/>
            <person name="Muzny D.M."/>
            <person name="Ioannidis P."/>
            <person name="Waterhouse R.M."/>
            <person name="Zdobnov E.M."/>
            <person name="James P.J."/>
            <person name="Bagnall N.H."/>
            <person name="Kotze A.C."/>
            <person name="Gibbs R.A."/>
            <person name="Richards S."/>
            <person name="Batterham P."/>
            <person name="Gasser R.B."/>
        </authorList>
    </citation>
    <scope>NUCLEOTIDE SEQUENCE [LARGE SCALE GENOMIC DNA]</scope>
    <source>
        <strain evidence="19 20">LS</strain>
        <tissue evidence="19">Full body</tissue>
    </source>
</reference>
<dbReference type="GO" id="GO:0043565">
    <property type="term" value="F:sequence-specific DNA binding"/>
    <property type="evidence" value="ECO:0007669"/>
    <property type="project" value="UniProtKB-ARBA"/>
</dbReference>
<keyword evidence="15" id="KW-0175">Coiled coil</keyword>
<dbReference type="Pfam" id="PF00096">
    <property type="entry name" value="zf-C2H2"/>
    <property type="match status" value="18"/>
</dbReference>
<feature type="domain" description="C2H2-type" evidence="17">
    <location>
        <begin position="2141"/>
        <end position="2168"/>
    </location>
</feature>
<dbReference type="InterPro" id="IPR013087">
    <property type="entry name" value="Znf_C2H2_type"/>
</dbReference>
<comment type="caution">
    <text evidence="19">The sequence shown here is derived from an EMBL/GenBank/DDBJ whole genome shotgun (WGS) entry which is preliminary data.</text>
</comment>
<organism evidence="19 20">
    <name type="scientific">Lucilia cuprina</name>
    <name type="common">Green bottle fly</name>
    <name type="synonym">Australian sheep blowfly</name>
    <dbReference type="NCBI Taxonomy" id="7375"/>
    <lineage>
        <taxon>Eukaryota</taxon>
        <taxon>Metazoa</taxon>
        <taxon>Ecdysozoa</taxon>
        <taxon>Arthropoda</taxon>
        <taxon>Hexapoda</taxon>
        <taxon>Insecta</taxon>
        <taxon>Pterygota</taxon>
        <taxon>Neoptera</taxon>
        <taxon>Endopterygota</taxon>
        <taxon>Diptera</taxon>
        <taxon>Brachycera</taxon>
        <taxon>Muscomorpha</taxon>
        <taxon>Oestroidea</taxon>
        <taxon>Calliphoridae</taxon>
        <taxon>Luciliinae</taxon>
        <taxon>Lucilia</taxon>
    </lineage>
</organism>
<keyword evidence="20" id="KW-1185">Reference proteome</keyword>
<feature type="domain" description="ZAD" evidence="18">
    <location>
        <begin position="1649"/>
        <end position="1728"/>
    </location>
</feature>
<feature type="domain" description="ZAD" evidence="18">
    <location>
        <begin position="495"/>
        <end position="579"/>
    </location>
</feature>
<keyword evidence="8" id="KW-0832">Ubl conjugation</keyword>
<evidence type="ECO:0000256" key="8">
    <source>
        <dbReference type="ARBA" id="ARBA00022843"/>
    </source>
</evidence>
<evidence type="ECO:0000256" key="2">
    <source>
        <dbReference type="ARBA" id="ARBA00006991"/>
    </source>
</evidence>
<evidence type="ECO:0000256" key="12">
    <source>
        <dbReference type="ARBA" id="ARBA00023242"/>
    </source>
</evidence>
<feature type="domain" description="C2H2-type" evidence="17">
    <location>
        <begin position="2057"/>
        <end position="2084"/>
    </location>
</feature>
<dbReference type="InterPro" id="IPR032071">
    <property type="entry name" value="DUF4806"/>
</dbReference>
<feature type="compositionally biased region" description="Acidic residues" evidence="16">
    <location>
        <begin position="1872"/>
        <end position="1885"/>
    </location>
</feature>
<feature type="domain" description="C2H2-type" evidence="17">
    <location>
        <begin position="809"/>
        <end position="837"/>
    </location>
</feature>
<dbReference type="GO" id="GO:0005634">
    <property type="term" value="C:nucleus"/>
    <property type="evidence" value="ECO:0007669"/>
    <property type="project" value="UniProtKB-SubCell"/>
</dbReference>
<dbReference type="OMA" id="SHHMIHI"/>
<dbReference type="Gene3D" id="3.30.160.60">
    <property type="entry name" value="Classic Zinc Finger"/>
    <property type="match status" value="25"/>
</dbReference>
<feature type="compositionally biased region" description="Basic and acidic residues" evidence="16">
    <location>
        <begin position="1886"/>
        <end position="1904"/>
    </location>
</feature>
<dbReference type="PROSITE" id="PS00028">
    <property type="entry name" value="ZINC_FINGER_C2H2_1"/>
    <property type="match status" value="29"/>
</dbReference>
<proteinExistence type="inferred from homology"/>
<feature type="domain" description="C2H2-type" evidence="17">
    <location>
        <begin position="291"/>
        <end position="314"/>
    </location>
</feature>
<keyword evidence="6 13" id="KW-0863">Zinc-finger</keyword>
<feature type="binding site" evidence="14">
    <location>
        <position position="1651"/>
    </location>
    <ligand>
        <name>Zn(2+)</name>
        <dbReference type="ChEBI" id="CHEBI:29105"/>
    </ligand>
</feature>
<evidence type="ECO:0000256" key="15">
    <source>
        <dbReference type="SAM" id="Coils"/>
    </source>
</evidence>
<evidence type="ECO:0000256" key="4">
    <source>
        <dbReference type="ARBA" id="ARBA00022723"/>
    </source>
</evidence>
<keyword evidence="5" id="KW-0677">Repeat</keyword>
<feature type="compositionally biased region" description="Basic and acidic residues" evidence="16">
    <location>
        <begin position="827"/>
        <end position="840"/>
    </location>
</feature>
<evidence type="ECO:0000256" key="6">
    <source>
        <dbReference type="ARBA" id="ARBA00022771"/>
    </source>
</evidence>
<evidence type="ECO:0000256" key="10">
    <source>
        <dbReference type="ARBA" id="ARBA00023125"/>
    </source>
</evidence>
<feature type="domain" description="C2H2-type" evidence="17">
    <location>
        <begin position="1924"/>
        <end position="1952"/>
    </location>
</feature>
<dbReference type="PANTHER" id="PTHR24394">
    <property type="entry name" value="ZINC FINGER PROTEIN"/>
    <property type="match status" value="1"/>
</dbReference>
<dbReference type="Pfam" id="PF07776">
    <property type="entry name" value="zf-AD"/>
    <property type="match status" value="3"/>
</dbReference>
<keyword evidence="12" id="KW-0539">Nucleus</keyword>
<feature type="domain" description="ZAD" evidence="18">
    <location>
        <begin position="12"/>
        <end position="97"/>
    </location>
</feature>
<dbReference type="PROSITE" id="PS50157">
    <property type="entry name" value="ZINC_FINGER_C2H2_2"/>
    <property type="match status" value="29"/>
</dbReference>
<feature type="domain" description="C2H2-type" evidence="17">
    <location>
        <begin position="2113"/>
        <end position="2140"/>
    </location>
</feature>
<feature type="domain" description="C2H2-type" evidence="17">
    <location>
        <begin position="871"/>
        <end position="898"/>
    </location>
</feature>
<feature type="domain" description="C2H2-type" evidence="17">
    <location>
        <begin position="2169"/>
        <end position="2193"/>
    </location>
</feature>
<evidence type="ECO:0000256" key="9">
    <source>
        <dbReference type="ARBA" id="ARBA00023015"/>
    </source>
</evidence>
<feature type="domain" description="C2H2-type" evidence="17">
    <location>
        <begin position="2085"/>
        <end position="2112"/>
    </location>
</feature>
<dbReference type="FunFam" id="3.30.160.60:FF:000688">
    <property type="entry name" value="zinc finger protein 197 isoform X1"/>
    <property type="match status" value="2"/>
</dbReference>
<dbReference type="SUPFAM" id="SSF57716">
    <property type="entry name" value="Glucocorticoid receptor-like (DNA-binding domain)"/>
    <property type="match status" value="2"/>
</dbReference>
<evidence type="ECO:0000256" key="5">
    <source>
        <dbReference type="ARBA" id="ARBA00022737"/>
    </source>
</evidence>
<feature type="domain" description="C2H2-type" evidence="17">
    <location>
        <begin position="1305"/>
        <end position="1332"/>
    </location>
</feature>
<feature type="domain" description="C2H2-type" evidence="17">
    <location>
        <begin position="384"/>
        <end position="412"/>
    </location>
</feature>
<feature type="binding site" evidence="14">
    <location>
        <position position="70"/>
    </location>
    <ligand>
        <name>Zn(2+)</name>
        <dbReference type="ChEBI" id="CHEBI:29105"/>
    </ligand>
</feature>
<feature type="binding site" evidence="14">
    <location>
        <position position="17"/>
    </location>
    <ligand>
        <name>Zn(2+)</name>
        <dbReference type="ChEBI" id="CHEBI:29105"/>
    </ligand>
</feature>
<dbReference type="SMART" id="SM00868">
    <property type="entry name" value="zf-AD"/>
    <property type="match status" value="5"/>
</dbReference>
<feature type="binding site" evidence="14">
    <location>
        <position position="1065"/>
    </location>
    <ligand>
        <name>Zn(2+)</name>
        <dbReference type="ChEBI" id="CHEBI:29105"/>
    </ligand>
</feature>
<keyword evidence="3" id="KW-1017">Isopeptide bond</keyword>
<keyword evidence="9" id="KW-0805">Transcription regulation</keyword>
<feature type="domain" description="C2H2-type" evidence="17">
    <location>
        <begin position="1190"/>
        <end position="1218"/>
    </location>
</feature>